<accession>A0ABW8RPA1</accession>
<proteinExistence type="predicted"/>
<organism evidence="3 4">
    <name type="scientific">Bacillus salipaludis</name>
    <dbReference type="NCBI Taxonomy" id="2547811"/>
    <lineage>
        <taxon>Bacteria</taxon>
        <taxon>Bacillati</taxon>
        <taxon>Bacillota</taxon>
        <taxon>Bacilli</taxon>
        <taxon>Bacillales</taxon>
        <taxon>Bacillaceae</taxon>
        <taxon>Bacillus</taxon>
    </lineage>
</organism>
<reference evidence="3 4" key="1">
    <citation type="submission" date="2024-11" db="EMBL/GenBank/DDBJ databases">
        <authorList>
            <person name="Lucas J.A."/>
        </authorList>
    </citation>
    <scope>NUCLEOTIDE SEQUENCE [LARGE SCALE GENOMIC DNA]</scope>
    <source>
        <strain evidence="3 4">Z 5.4</strain>
    </source>
</reference>
<feature type="compositionally biased region" description="Polar residues" evidence="1">
    <location>
        <begin position="70"/>
        <end position="85"/>
    </location>
</feature>
<dbReference type="NCBIfam" id="NF038128">
    <property type="entry name" value="choice_anch_J"/>
    <property type="match status" value="1"/>
</dbReference>
<sequence length="690" mass="76719">MKKSKKLLSVLSTTALVGSMLLPAVGSAQVKGYNPNPAVQEIGSDFRSETVEEVLKNNKLNLSGYDVNGEATSDSGQAEAASSVTPGDVGTVKPWVTHNDVTGQYGLTNFTLKGVGTYGEVWVANNLAYPTGDPRNAAGVSVVTDEQVNYLLNQFDTKMYEQEVAFFGAPAERKGEHAAKSLGDLYKDESGRVVILIDNIKDASFYDANYPSYIAGYFSSTISDLTDRNVMTIDSFDWLNRTGPNAARPFLYEGTFAHEFQHLLHHDSDGAEENFINEGLSDFAQYQVGYGHSKSHVDFFMNNLKNSLTQWGDQSDLQILGDYGAAYLFQLYLYEQFGKEFIQKEFKNQLQGINSINAVLKEMGSKKDFNAVYQDFMIALMLDGKYQGDNKTYNFNSIDLNPNIEAASKLVSFAPAWGTDVKVITPDKKIDHLYFKGLDFLGTNWKTVTDPVKGVVLWGNQGDQADNFLIKELDLAGKTNPILSFDTKYNIEEQWDFGAVQVSTDNGKTWASLANGHTRDDLVANGYPTIKQNLPGFTGSSNGWTTESFDLSQYTGQKVLVAFRYMTDWGYNEAGWYVSNLKLNGDLIDAMKTSEGFMSLEEATKEYVDYQVQFIGYKKGVAKGQDNHVKVIKFPNLLNMSESDKVDLRDMLQSSQYSKVVMMVTYAPAPGKGGRAEYNYDVIMKANKKK</sequence>
<evidence type="ECO:0000256" key="1">
    <source>
        <dbReference type="SAM" id="MobiDB-lite"/>
    </source>
</evidence>
<evidence type="ECO:0000256" key="2">
    <source>
        <dbReference type="SAM" id="SignalP"/>
    </source>
</evidence>
<name>A0ABW8RPA1_9BACI</name>
<keyword evidence="4" id="KW-1185">Reference proteome</keyword>
<feature type="signal peptide" evidence="2">
    <location>
        <begin position="1"/>
        <end position="28"/>
    </location>
</feature>
<evidence type="ECO:0000313" key="3">
    <source>
        <dbReference type="EMBL" id="MFK9095246.1"/>
    </source>
</evidence>
<keyword evidence="2" id="KW-0732">Signal</keyword>
<dbReference type="Gene3D" id="2.60.120.260">
    <property type="entry name" value="Galactose-binding domain-like"/>
    <property type="match status" value="1"/>
</dbReference>
<dbReference type="EMBL" id="JBJHQH010000038">
    <property type="protein sequence ID" value="MFK9095246.1"/>
    <property type="molecule type" value="Genomic_DNA"/>
</dbReference>
<gene>
    <name evidence="3" type="ORF">ACJEBI_27815</name>
</gene>
<dbReference type="Pfam" id="PF20773">
    <property type="entry name" value="InhA-like_MAM"/>
    <property type="match status" value="1"/>
</dbReference>
<feature type="chain" id="PRO_5047149768" evidence="2">
    <location>
        <begin position="29"/>
        <end position="690"/>
    </location>
</feature>
<evidence type="ECO:0000313" key="4">
    <source>
        <dbReference type="Proteomes" id="UP001623041"/>
    </source>
</evidence>
<protein>
    <submittedName>
        <fullName evidence="3">Choice-of-anchor J domain-containing protein</fullName>
    </submittedName>
</protein>
<feature type="region of interest" description="Disordered" evidence="1">
    <location>
        <begin position="67"/>
        <end position="86"/>
    </location>
</feature>
<dbReference type="Proteomes" id="UP001623041">
    <property type="component" value="Unassembled WGS sequence"/>
</dbReference>
<dbReference type="RefSeq" id="WP_406583643.1">
    <property type="nucleotide sequence ID" value="NZ_JBJHQH010000038.1"/>
</dbReference>
<comment type="caution">
    <text evidence="3">The sequence shown here is derived from an EMBL/GenBank/DDBJ whole genome shotgun (WGS) entry which is preliminary data.</text>
</comment>